<evidence type="ECO:0000256" key="1">
    <source>
        <dbReference type="ARBA" id="ARBA00004202"/>
    </source>
</evidence>
<feature type="domain" description="ABC transporter" evidence="9">
    <location>
        <begin position="5"/>
        <end position="240"/>
    </location>
</feature>
<comment type="caution">
    <text evidence="10">The sequence shown here is derived from an EMBL/GenBank/DDBJ whole genome shotgun (WGS) entry which is preliminary data.</text>
</comment>
<dbReference type="PROSITE" id="PS50893">
    <property type="entry name" value="ABC_TRANSPORTER_2"/>
    <property type="match status" value="1"/>
</dbReference>
<evidence type="ECO:0000313" key="11">
    <source>
        <dbReference type="Proteomes" id="UP001556617"/>
    </source>
</evidence>
<dbReference type="SUPFAM" id="SSF52540">
    <property type="entry name" value="P-loop containing nucleoside triphosphate hydrolases"/>
    <property type="match status" value="1"/>
</dbReference>
<evidence type="ECO:0000313" key="10">
    <source>
        <dbReference type="EMBL" id="MEX0380497.1"/>
    </source>
</evidence>
<dbReference type="InterPro" id="IPR003593">
    <property type="entry name" value="AAA+_ATPase"/>
</dbReference>
<comment type="subcellular location">
    <subcellularLocation>
        <location evidence="1">Cell membrane</location>
        <topology evidence="1">Peripheral membrane protein</topology>
    </subcellularLocation>
</comment>
<name>A0ABV3S211_9LACO</name>
<evidence type="ECO:0000259" key="9">
    <source>
        <dbReference type="PROSITE" id="PS50893"/>
    </source>
</evidence>
<keyword evidence="3" id="KW-0813">Transport</keyword>
<evidence type="ECO:0000256" key="6">
    <source>
        <dbReference type="ARBA" id="ARBA00022840"/>
    </source>
</evidence>
<dbReference type="RefSeq" id="WP_367973898.1">
    <property type="nucleotide sequence ID" value="NZ_JBFPEQ010000001.1"/>
</dbReference>
<evidence type="ECO:0000256" key="5">
    <source>
        <dbReference type="ARBA" id="ARBA00022741"/>
    </source>
</evidence>
<keyword evidence="6 10" id="KW-0067">ATP-binding</keyword>
<sequence length="244" mass="26840">MTELLTVTNLKKQYGDKIVFDNVNTQVKQGEVIAILGPSGAGKSTFLRAINLLEAPTSGQVVFEGNELTNLAEKELDILREKIGMVFQSFNLFPNLTVIENIKLAPMKVKHLSDEEATQLAKKLLMQVGLAEKQTVYPASLSGGQQQRVAIARALAMSPDVLLFDEPTSALDPEMVGEVLNVMKQLAENGMTMLVVTHEMGFAREVADTIWFMADGGIQEIAAPEVFFETPKTTRAKEFLQKIL</sequence>
<dbReference type="GO" id="GO:0005524">
    <property type="term" value="F:ATP binding"/>
    <property type="evidence" value="ECO:0007669"/>
    <property type="project" value="UniProtKB-KW"/>
</dbReference>
<dbReference type="SMART" id="SM00382">
    <property type="entry name" value="AAA"/>
    <property type="match status" value="1"/>
</dbReference>
<evidence type="ECO:0000256" key="3">
    <source>
        <dbReference type="ARBA" id="ARBA00022448"/>
    </source>
</evidence>
<keyword evidence="4" id="KW-1003">Cell membrane</keyword>
<dbReference type="InterPro" id="IPR030679">
    <property type="entry name" value="ABC_ATPase_HisP-typ"/>
</dbReference>
<dbReference type="PANTHER" id="PTHR43166">
    <property type="entry name" value="AMINO ACID IMPORT ATP-BINDING PROTEIN"/>
    <property type="match status" value="1"/>
</dbReference>
<reference evidence="10 11" key="1">
    <citation type="submission" date="2024-07" db="EMBL/GenBank/DDBJ databases">
        <authorList>
            <person name="Yun M."/>
        </authorList>
    </citation>
    <scope>NUCLEOTIDE SEQUENCE [LARGE SCALE GENOMIC DNA]</scope>
    <source>
        <strain evidence="10 11">MS01</strain>
    </source>
</reference>
<dbReference type="Proteomes" id="UP001556617">
    <property type="component" value="Unassembled WGS sequence"/>
</dbReference>
<dbReference type="CDD" id="cd03262">
    <property type="entry name" value="ABC_HisP_GlnQ"/>
    <property type="match status" value="1"/>
</dbReference>
<dbReference type="EMBL" id="JBFPER010000001">
    <property type="protein sequence ID" value="MEX0380497.1"/>
    <property type="molecule type" value="Genomic_DNA"/>
</dbReference>
<gene>
    <name evidence="10" type="ORF">AB3K24_03935</name>
</gene>
<dbReference type="Gene3D" id="3.40.50.300">
    <property type="entry name" value="P-loop containing nucleotide triphosphate hydrolases"/>
    <property type="match status" value="1"/>
</dbReference>
<keyword evidence="5" id="KW-0547">Nucleotide-binding</keyword>
<evidence type="ECO:0000256" key="4">
    <source>
        <dbReference type="ARBA" id="ARBA00022475"/>
    </source>
</evidence>
<accession>A0ABV3S211</accession>
<dbReference type="PANTHER" id="PTHR43166:SF9">
    <property type="entry name" value="GLUTAMATE_ASPARTATE IMPORT ATP-BINDING PROTEIN GLTL"/>
    <property type="match status" value="1"/>
</dbReference>
<comment type="similarity">
    <text evidence="2">Belongs to the ABC transporter superfamily.</text>
</comment>
<dbReference type="InterPro" id="IPR017871">
    <property type="entry name" value="ABC_transporter-like_CS"/>
</dbReference>
<protein>
    <submittedName>
        <fullName evidence="10">Amino acid ABC transporter ATP-binding protein</fullName>
    </submittedName>
</protein>
<dbReference type="InterPro" id="IPR003439">
    <property type="entry name" value="ABC_transporter-like_ATP-bd"/>
</dbReference>
<keyword evidence="8" id="KW-0472">Membrane</keyword>
<evidence type="ECO:0000256" key="7">
    <source>
        <dbReference type="ARBA" id="ARBA00022970"/>
    </source>
</evidence>
<dbReference type="PROSITE" id="PS00211">
    <property type="entry name" value="ABC_TRANSPORTER_1"/>
    <property type="match status" value="1"/>
</dbReference>
<dbReference type="InterPro" id="IPR050086">
    <property type="entry name" value="MetN_ABC_transporter-like"/>
</dbReference>
<dbReference type="PIRSF" id="PIRSF039085">
    <property type="entry name" value="ABC_ATPase_HisP"/>
    <property type="match status" value="1"/>
</dbReference>
<dbReference type="Pfam" id="PF00005">
    <property type="entry name" value="ABC_tran"/>
    <property type="match status" value="1"/>
</dbReference>
<evidence type="ECO:0000256" key="8">
    <source>
        <dbReference type="ARBA" id="ARBA00023136"/>
    </source>
</evidence>
<keyword evidence="7" id="KW-0029">Amino-acid transport</keyword>
<evidence type="ECO:0000256" key="2">
    <source>
        <dbReference type="ARBA" id="ARBA00005417"/>
    </source>
</evidence>
<proteinExistence type="inferred from homology"/>
<organism evidence="10 11">
    <name type="scientific">Leuconostoc aquikimchii</name>
    <dbReference type="NCBI Taxonomy" id="3236804"/>
    <lineage>
        <taxon>Bacteria</taxon>
        <taxon>Bacillati</taxon>
        <taxon>Bacillota</taxon>
        <taxon>Bacilli</taxon>
        <taxon>Lactobacillales</taxon>
        <taxon>Lactobacillaceae</taxon>
        <taxon>Leuconostoc</taxon>
    </lineage>
</organism>
<keyword evidence="11" id="KW-1185">Reference proteome</keyword>
<dbReference type="InterPro" id="IPR027417">
    <property type="entry name" value="P-loop_NTPase"/>
</dbReference>